<sequence length="269" mass="29105">MNVPACSFKEVVVLKKHSFALLSLLALAGCQSPSSTSTETPEPVDPQVMQQFMTDMQQTLQSNIANAVRGTLVGAVQLHISLNQANEPVACAAKVPGPKLASLLPASAQRSDFKRLATAVEAQCWKTIYPAAPAAAREKDGTVEIVAPLILMPASNPQQSVNSAWSVRQEQREFFWQQLLREQPVDSIGVAVIRYQADALGKVQGCMVELRPSAVRADAFRMDGGLQARLSSACMALNLQRMPGFALDPQGKMEGFSLVEYAPWKVGRP</sequence>
<evidence type="ECO:0000313" key="2">
    <source>
        <dbReference type="Proteomes" id="UP001259587"/>
    </source>
</evidence>
<reference evidence="1" key="1">
    <citation type="submission" date="2023-07" db="EMBL/GenBank/DDBJ databases">
        <title>Sorghum-associated microbial communities from plants grown in Nebraska, USA.</title>
        <authorList>
            <person name="Schachtman D."/>
        </authorList>
    </citation>
    <scope>NUCLEOTIDE SEQUENCE</scope>
    <source>
        <strain evidence="1">BE56</strain>
    </source>
</reference>
<dbReference type="EMBL" id="JAVDTH010000003">
    <property type="protein sequence ID" value="MDR6711149.1"/>
    <property type="molecule type" value="Genomic_DNA"/>
</dbReference>
<gene>
    <name evidence="1" type="ORF">J2W83_000739</name>
</gene>
<evidence type="ECO:0000313" key="1">
    <source>
        <dbReference type="EMBL" id="MDR6711149.1"/>
    </source>
</evidence>
<organism evidence="1 2">
    <name type="scientific">Pseudomonas hunanensis</name>
    <dbReference type="NCBI Taxonomy" id="1247546"/>
    <lineage>
        <taxon>Bacteria</taxon>
        <taxon>Pseudomonadati</taxon>
        <taxon>Pseudomonadota</taxon>
        <taxon>Gammaproteobacteria</taxon>
        <taxon>Pseudomonadales</taxon>
        <taxon>Pseudomonadaceae</taxon>
        <taxon>Pseudomonas</taxon>
    </lineage>
</organism>
<dbReference type="Proteomes" id="UP001259587">
    <property type="component" value="Unassembled WGS sequence"/>
</dbReference>
<comment type="caution">
    <text evidence="1">The sequence shown here is derived from an EMBL/GenBank/DDBJ whole genome shotgun (WGS) entry which is preliminary data.</text>
</comment>
<accession>A0ACC6JY62</accession>
<name>A0ACC6JY62_9PSED</name>
<keyword evidence="2" id="KW-1185">Reference proteome</keyword>
<protein>
    <submittedName>
        <fullName evidence="1">Uncharacterized protein</fullName>
    </submittedName>
</protein>
<proteinExistence type="predicted"/>